<accession>F2LA77</accession>
<dbReference type="GO" id="GO:0003700">
    <property type="term" value="F:DNA-binding transcription factor activity"/>
    <property type="evidence" value="ECO:0007669"/>
    <property type="project" value="InterPro"/>
</dbReference>
<dbReference type="Proteomes" id="UP000008316">
    <property type="component" value="Chromosome 1"/>
</dbReference>
<dbReference type="Pfam" id="PF12852">
    <property type="entry name" value="Cupin_6"/>
    <property type="match status" value="1"/>
</dbReference>
<dbReference type="InterPro" id="IPR009057">
    <property type="entry name" value="Homeodomain-like_sf"/>
</dbReference>
<dbReference type="SMART" id="SM00342">
    <property type="entry name" value="HTH_ARAC"/>
    <property type="match status" value="1"/>
</dbReference>
<sequence>MEAVGKPPAREAVPRAKHSGLAPATISALRGRPNDDAARATRPTRLEASGDWALAFPERVRLKFVAVLKGACWIERPGRAGERLNAGDVCLIGSTAYTVSSRPGVPSIDGMQFYEGTTHETLRLNGDDTVMLGGGIAVAREEAGFLLDMLPDFAIVPSSPGGAASVAAVLKLLDAEIARDAIGSDTVVTRLAEVLMIEAIRARTVSPVPGGWLDALAEPRLRRALALIHDEIAEPWTVARLASAVGMSRSAFASLFTRTVGRPPLDYVRSWRLARARAMLASGEDNVAQVAITVGYASQSAFSHAYRRAFATTPRGDCAASIQASDDSAYDCR</sequence>
<dbReference type="PROSITE" id="PS00041">
    <property type="entry name" value="HTH_ARAC_FAMILY_1"/>
    <property type="match status" value="1"/>
</dbReference>
<dbReference type="GO" id="GO:0043565">
    <property type="term" value="F:sequence-specific DNA binding"/>
    <property type="evidence" value="ECO:0007669"/>
    <property type="project" value="InterPro"/>
</dbReference>
<dbReference type="EMBL" id="CP002599">
    <property type="protein sequence ID" value="AEA61323.1"/>
    <property type="molecule type" value="Genomic_DNA"/>
</dbReference>
<evidence type="ECO:0000256" key="1">
    <source>
        <dbReference type="ARBA" id="ARBA00023015"/>
    </source>
</evidence>
<gene>
    <name evidence="5" type="ordered locus">bgla_1g27050</name>
</gene>
<dbReference type="eggNOG" id="COG2207">
    <property type="taxonomic scope" value="Bacteria"/>
</dbReference>
<dbReference type="PROSITE" id="PS01124">
    <property type="entry name" value="HTH_ARAC_FAMILY_2"/>
    <property type="match status" value="1"/>
</dbReference>
<dbReference type="STRING" id="999541.bgla_1g27050"/>
<keyword evidence="2" id="KW-0238">DNA-binding</keyword>
<dbReference type="InterPro" id="IPR018060">
    <property type="entry name" value="HTH_AraC"/>
</dbReference>
<name>F2LA77_BURGS</name>
<dbReference type="InterPro" id="IPR050204">
    <property type="entry name" value="AraC_XylS_family_regulators"/>
</dbReference>
<evidence type="ECO:0000256" key="3">
    <source>
        <dbReference type="ARBA" id="ARBA00023163"/>
    </source>
</evidence>
<dbReference type="HOGENOM" id="CLU_000445_81_0_4"/>
<dbReference type="PANTHER" id="PTHR46796">
    <property type="entry name" value="HTH-TYPE TRANSCRIPTIONAL ACTIVATOR RHAS-RELATED"/>
    <property type="match status" value="1"/>
</dbReference>
<dbReference type="InterPro" id="IPR032783">
    <property type="entry name" value="AraC_lig"/>
</dbReference>
<dbReference type="SUPFAM" id="SSF46689">
    <property type="entry name" value="Homeodomain-like"/>
    <property type="match status" value="2"/>
</dbReference>
<dbReference type="Pfam" id="PF12833">
    <property type="entry name" value="HTH_18"/>
    <property type="match status" value="1"/>
</dbReference>
<reference evidence="5 6" key="1">
    <citation type="journal article" date="2011" name="J. Bacteriol.">
        <title>Complete genome sequence of Burkholderia gladioli BSR3.</title>
        <authorList>
            <person name="Seo Y.S."/>
            <person name="Lim J."/>
            <person name="Choi B.S."/>
            <person name="Kim H."/>
            <person name="Goo E."/>
            <person name="Lee B."/>
            <person name="Lim J.S."/>
            <person name="Choi I.Y."/>
            <person name="Moon J.S."/>
            <person name="Kim J."/>
            <person name="Hwang I."/>
        </authorList>
    </citation>
    <scope>NUCLEOTIDE SEQUENCE [LARGE SCALE GENOMIC DNA]</scope>
    <source>
        <strain evidence="5 6">BSR3</strain>
    </source>
</reference>
<keyword evidence="1" id="KW-0805">Transcription regulation</keyword>
<evidence type="ECO:0000313" key="6">
    <source>
        <dbReference type="Proteomes" id="UP000008316"/>
    </source>
</evidence>
<dbReference type="PANTHER" id="PTHR46796:SF13">
    <property type="entry name" value="HTH-TYPE TRANSCRIPTIONAL ACTIVATOR RHAS"/>
    <property type="match status" value="1"/>
</dbReference>
<keyword evidence="6" id="KW-1185">Reference proteome</keyword>
<evidence type="ECO:0000256" key="2">
    <source>
        <dbReference type="ARBA" id="ARBA00023125"/>
    </source>
</evidence>
<dbReference type="Gene3D" id="1.10.10.60">
    <property type="entry name" value="Homeodomain-like"/>
    <property type="match status" value="2"/>
</dbReference>
<dbReference type="AlphaFoldDB" id="F2LA77"/>
<protein>
    <submittedName>
        <fullName evidence="5">Transcriptional regulator araC family</fullName>
    </submittedName>
</protein>
<evidence type="ECO:0000313" key="5">
    <source>
        <dbReference type="EMBL" id="AEA61323.1"/>
    </source>
</evidence>
<feature type="domain" description="HTH araC/xylS-type" evidence="4">
    <location>
        <begin position="222"/>
        <end position="315"/>
    </location>
</feature>
<evidence type="ECO:0000259" key="4">
    <source>
        <dbReference type="PROSITE" id="PS01124"/>
    </source>
</evidence>
<dbReference type="RefSeq" id="WP_013698650.1">
    <property type="nucleotide sequence ID" value="NC_015381.1"/>
</dbReference>
<organism evidence="5 6">
    <name type="scientific">Burkholderia gladioli (strain BSR3)</name>
    <dbReference type="NCBI Taxonomy" id="999541"/>
    <lineage>
        <taxon>Bacteria</taxon>
        <taxon>Pseudomonadati</taxon>
        <taxon>Pseudomonadota</taxon>
        <taxon>Betaproteobacteria</taxon>
        <taxon>Burkholderiales</taxon>
        <taxon>Burkholderiaceae</taxon>
        <taxon>Burkholderia</taxon>
    </lineage>
</organism>
<proteinExistence type="predicted"/>
<dbReference type="InterPro" id="IPR018062">
    <property type="entry name" value="HTH_AraC-typ_CS"/>
</dbReference>
<dbReference type="KEGG" id="bgd:bgla_1g27050"/>
<keyword evidence="3" id="KW-0804">Transcription</keyword>